<reference evidence="2" key="1">
    <citation type="submission" date="2023-07" db="EMBL/GenBank/DDBJ databases">
        <authorList>
            <person name="Stuckert A."/>
        </authorList>
    </citation>
    <scope>NUCLEOTIDE SEQUENCE</scope>
</reference>
<dbReference type="EMBL" id="CAUEEQ010066505">
    <property type="protein sequence ID" value="CAJ0965322.1"/>
    <property type="molecule type" value="Genomic_DNA"/>
</dbReference>
<gene>
    <name evidence="2" type="ORF">RIMI_LOCUS20155038</name>
</gene>
<protein>
    <submittedName>
        <fullName evidence="2">Uncharacterized protein</fullName>
    </submittedName>
</protein>
<evidence type="ECO:0000313" key="2">
    <source>
        <dbReference type="EMBL" id="CAJ0965322.1"/>
    </source>
</evidence>
<feature type="region of interest" description="Disordered" evidence="1">
    <location>
        <begin position="1"/>
        <end position="52"/>
    </location>
</feature>
<organism evidence="2 3">
    <name type="scientific">Ranitomeya imitator</name>
    <name type="common">mimic poison frog</name>
    <dbReference type="NCBI Taxonomy" id="111125"/>
    <lineage>
        <taxon>Eukaryota</taxon>
        <taxon>Metazoa</taxon>
        <taxon>Chordata</taxon>
        <taxon>Craniata</taxon>
        <taxon>Vertebrata</taxon>
        <taxon>Euteleostomi</taxon>
        <taxon>Amphibia</taxon>
        <taxon>Batrachia</taxon>
        <taxon>Anura</taxon>
        <taxon>Neobatrachia</taxon>
        <taxon>Hyloidea</taxon>
        <taxon>Dendrobatidae</taxon>
        <taxon>Dendrobatinae</taxon>
        <taxon>Ranitomeya</taxon>
    </lineage>
</organism>
<name>A0ABN9MFB7_9NEOB</name>
<evidence type="ECO:0000313" key="3">
    <source>
        <dbReference type="Proteomes" id="UP001176940"/>
    </source>
</evidence>
<dbReference type="Proteomes" id="UP001176940">
    <property type="component" value="Unassembled WGS sequence"/>
</dbReference>
<proteinExistence type="predicted"/>
<feature type="compositionally biased region" description="Polar residues" evidence="1">
    <location>
        <begin position="24"/>
        <end position="52"/>
    </location>
</feature>
<evidence type="ECO:0000256" key="1">
    <source>
        <dbReference type="SAM" id="MobiDB-lite"/>
    </source>
</evidence>
<sequence length="110" mass="12074">MRRHRPQKTESQPDNCADTGRVGASSNLCRGTPGTSRSPLPGWHNSQDQTRSCGIEQAGERRFGAHTIPVHQARVLSEISYLSAHKGEHDATHQTSSLSSLKLTIRETLC</sequence>
<accession>A0ABN9MFB7</accession>
<comment type="caution">
    <text evidence="2">The sequence shown here is derived from an EMBL/GenBank/DDBJ whole genome shotgun (WGS) entry which is preliminary data.</text>
</comment>
<keyword evidence="3" id="KW-1185">Reference proteome</keyword>